<dbReference type="InterPro" id="IPR050452">
    <property type="entry name" value="Metacaspase"/>
</dbReference>
<organism evidence="2">
    <name type="scientific">Ignavibacterium album</name>
    <dbReference type="NCBI Taxonomy" id="591197"/>
    <lineage>
        <taxon>Bacteria</taxon>
        <taxon>Pseudomonadati</taxon>
        <taxon>Ignavibacteriota</taxon>
        <taxon>Ignavibacteria</taxon>
        <taxon>Ignavibacteriales</taxon>
        <taxon>Ignavibacteriaceae</taxon>
        <taxon>Ignavibacterium</taxon>
    </lineage>
</organism>
<dbReference type="AlphaFoldDB" id="A0A7V2ZKS7"/>
<dbReference type="InterPro" id="IPR011600">
    <property type="entry name" value="Pept_C14_caspase"/>
</dbReference>
<dbReference type="InterPro" id="IPR013783">
    <property type="entry name" value="Ig-like_fold"/>
</dbReference>
<dbReference type="PANTHER" id="PTHR48104">
    <property type="entry name" value="METACASPASE-4"/>
    <property type="match status" value="1"/>
</dbReference>
<dbReference type="GO" id="GO:0004197">
    <property type="term" value="F:cysteine-type endopeptidase activity"/>
    <property type="evidence" value="ECO:0007669"/>
    <property type="project" value="InterPro"/>
</dbReference>
<proteinExistence type="predicted"/>
<evidence type="ECO:0000313" key="2">
    <source>
        <dbReference type="EMBL" id="HFI91839.1"/>
    </source>
</evidence>
<protein>
    <submittedName>
        <fullName evidence="2">Caspase family protein</fullName>
    </submittedName>
</protein>
<sequence length="479" mass="54608">MKRLLLSLIIFLTVLNVFNYSQIKFYSKSNAVKLNVKMLPPDTIPPYFTVNLPNVLPGYSINHRDSVFILSGLVSDNLGKTRLYVNNNFVGTYQNGPYSVPITLNKGDNLLTLLIMDKKNNKAEKKLRIHYDSRADVNPPQIKLLPPFEQANRGIQIIPKSLVAENIILSGKCFDESEILEIKVNGIAIDSIIDGNFYFNLGKQIPDTILIFASDIFGNFNEINCIIKIEDFENMNNDLSEINYHAILIGVENYADQRINSLEYPIRDIENLRRVLIDSYLFDKNKVIVLKNPKRSSIISAFQNLRETLTEKDNLLIFFAGHGYFDADQDMGYWLPSDATKDDYSNWLPNSTIRDFIRAINTKHTLLLSDACFAGSIFSSREPLLDASKSILEIYKVRSRKAMTSGVKNQKVEDRSKFTEFLIKFLMENKNKYLTTQELFTKIRAAVLNNSRVSQTPEFGSIPFTGDEGLAGDFIFIHK</sequence>
<feature type="domain" description="Peptidase C14 caspase" evidence="1">
    <location>
        <begin position="245"/>
        <end position="461"/>
    </location>
</feature>
<dbReference type="Pfam" id="PF00656">
    <property type="entry name" value="Peptidase_C14"/>
    <property type="match status" value="1"/>
</dbReference>
<reference evidence="2" key="1">
    <citation type="journal article" date="2020" name="mSystems">
        <title>Genome- and Community-Level Interaction Insights into Carbon Utilization and Element Cycling Functions of Hydrothermarchaeota in Hydrothermal Sediment.</title>
        <authorList>
            <person name="Zhou Z."/>
            <person name="Liu Y."/>
            <person name="Xu W."/>
            <person name="Pan J."/>
            <person name="Luo Z.H."/>
            <person name="Li M."/>
        </authorList>
    </citation>
    <scope>NUCLEOTIDE SEQUENCE [LARGE SCALE GENOMIC DNA]</scope>
    <source>
        <strain evidence="2">SpSt-479</strain>
    </source>
</reference>
<comment type="caution">
    <text evidence="2">The sequence shown here is derived from an EMBL/GenBank/DDBJ whole genome shotgun (WGS) entry which is preliminary data.</text>
</comment>
<dbReference type="GO" id="GO:0005737">
    <property type="term" value="C:cytoplasm"/>
    <property type="evidence" value="ECO:0007669"/>
    <property type="project" value="TreeGrafter"/>
</dbReference>
<evidence type="ECO:0000259" key="1">
    <source>
        <dbReference type="Pfam" id="PF00656"/>
    </source>
</evidence>
<name>A0A7V2ZKS7_9BACT</name>
<dbReference type="GO" id="GO:0006508">
    <property type="term" value="P:proteolysis"/>
    <property type="evidence" value="ECO:0007669"/>
    <property type="project" value="InterPro"/>
</dbReference>
<accession>A0A7V2ZKS7</accession>
<dbReference type="Gene3D" id="3.40.50.1460">
    <property type="match status" value="1"/>
</dbReference>
<dbReference type="SUPFAM" id="SSF52129">
    <property type="entry name" value="Caspase-like"/>
    <property type="match status" value="1"/>
</dbReference>
<dbReference type="EMBL" id="DSUJ01000008">
    <property type="protein sequence ID" value="HFI91839.1"/>
    <property type="molecule type" value="Genomic_DNA"/>
</dbReference>
<gene>
    <name evidence="2" type="ORF">ENS31_09980</name>
</gene>
<dbReference type="PANTHER" id="PTHR48104:SF30">
    <property type="entry name" value="METACASPASE-1"/>
    <property type="match status" value="1"/>
</dbReference>
<dbReference type="Gene3D" id="2.60.40.10">
    <property type="entry name" value="Immunoglobulins"/>
    <property type="match status" value="1"/>
</dbReference>
<dbReference type="InterPro" id="IPR029030">
    <property type="entry name" value="Caspase-like_dom_sf"/>
</dbReference>